<feature type="compositionally biased region" description="Polar residues" evidence="2">
    <location>
        <begin position="117"/>
        <end position="130"/>
    </location>
</feature>
<proteinExistence type="predicted"/>
<dbReference type="Proteomes" id="UP000324800">
    <property type="component" value="Unassembled WGS sequence"/>
</dbReference>
<dbReference type="EMBL" id="SNRW01000607">
    <property type="protein sequence ID" value="KAA6400168.1"/>
    <property type="molecule type" value="Genomic_DNA"/>
</dbReference>
<evidence type="ECO:0000256" key="2">
    <source>
        <dbReference type="SAM" id="MobiDB-lite"/>
    </source>
</evidence>
<feature type="compositionally biased region" description="Acidic residues" evidence="2">
    <location>
        <begin position="241"/>
        <end position="252"/>
    </location>
</feature>
<evidence type="ECO:0000313" key="3">
    <source>
        <dbReference type="EMBL" id="KAA6400168.1"/>
    </source>
</evidence>
<accession>A0A5J4WYH4</accession>
<feature type="compositionally biased region" description="Low complexity" evidence="2">
    <location>
        <begin position="753"/>
        <end position="768"/>
    </location>
</feature>
<feature type="coiled-coil region" evidence="1">
    <location>
        <begin position="346"/>
        <end position="414"/>
    </location>
</feature>
<sequence>MKSLQEMSQVIEEQVQQGEQGDSIDVETEESISPVRQAVSTLQMSISYQKQSPINQSPQQTSINNSIQESLMQKDSNEEQQQIQSSPNIQHQGFGELENQRQSKVLISPEQEKQKNSLRQSEQITSPSIIPQTSFINHSITTSINPNSTEVEVLRQHTKELYSELLVLRSEKESLESVVTIRDRQITELRVNVESLQNEQDQLQKRVFELTLVAEENKNKRIQAEKKIQKVQVGNKPNYQLEDEDDEDEDDSQLGGRKKKRSRMETEISNQSEQQIIINQNNVQEEEEDINDEQIGVNRALHRARERCDALSKIAADADEKFRASEAEVICLRSEVDSLRDKMHYFLSIEQELAETKSEKERLELILDSGAGSRIQQDPLSAVVAAAQQVEELRKEKRQALQAQSQAEEHAEAERIRARVSEAQSESAREELSQVKTARLRLESIVSELAAENEAIRKDVEREKERTQQAKDETRILQDELDVIRKQVDGILLNRNGSSPSKQDINVSSLFSHNEQTISGLQQLLEEAEKKKEREMIRVKEECEWRLSSSEREKEKAIREASETVRRVEEEKEQYIRELREGMRRELELERAKIQMKEKMRPGNSNRRSNIDGGSALFNDEESIYEDKSAVNNHSTSGSALKSGLFGTGLSKQLIEQQLADKDKLVLRAKESVRDAAQEMKEMQSCFFNLGFDIFVRGWKEMNGNNIDEGEKSNEIMKQRKLLDKQPPQQLYYGRQQQYLQQQNSRNIEERISPSSPSQFVMSSPSSSVLQPTRNKPPVPPRGRK</sequence>
<feature type="region of interest" description="Disordered" evidence="2">
    <location>
        <begin position="49"/>
        <end position="89"/>
    </location>
</feature>
<evidence type="ECO:0000256" key="1">
    <source>
        <dbReference type="SAM" id="Coils"/>
    </source>
</evidence>
<reference evidence="3 4" key="1">
    <citation type="submission" date="2019-03" db="EMBL/GenBank/DDBJ databases">
        <title>Single cell metagenomics reveals metabolic interactions within the superorganism composed of flagellate Streblomastix strix and complex community of Bacteroidetes bacteria on its surface.</title>
        <authorList>
            <person name="Treitli S.C."/>
            <person name="Kolisko M."/>
            <person name="Husnik F."/>
            <person name="Keeling P."/>
            <person name="Hampl V."/>
        </authorList>
    </citation>
    <scope>NUCLEOTIDE SEQUENCE [LARGE SCALE GENOMIC DNA]</scope>
    <source>
        <strain evidence="3">ST1C</strain>
    </source>
</reference>
<feature type="region of interest" description="Disordered" evidence="2">
    <location>
        <begin position="109"/>
        <end position="130"/>
    </location>
</feature>
<keyword evidence="1" id="KW-0175">Coiled coil</keyword>
<feature type="coiled-coil region" evidence="1">
    <location>
        <begin position="446"/>
        <end position="480"/>
    </location>
</feature>
<comment type="caution">
    <text evidence="3">The sequence shown here is derived from an EMBL/GenBank/DDBJ whole genome shotgun (WGS) entry which is preliminary data.</text>
</comment>
<feature type="region of interest" description="Disordered" evidence="2">
    <location>
        <begin position="739"/>
        <end position="785"/>
    </location>
</feature>
<feature type="compositionally biased region" description="Pro residues" evidence="2">
    <location>
        <begin position="775"/>
        <end position="785"/>
    </location>
</feature>
<dbReference type="AlphaFoldDB" id="A0A5J4WYH4"/>
<organism evidence="3 4">
    <name type="scientific">Streblomastix strix</name>
    <dbReference type="NCBI Taxonomy" id="222440"/>
    <lineage>
        <taxon>Eukaryota</taxon>
        <taxon>Metamonada</taxon>
        <taxon>Preaxostyla</taxon>
        <taxon>Oxymonadida</taxon>
        <taxon>Streblomastigidae</taxon>
        <taxon>Streblomastix</taxon>
    </lineage>
</organism>
<feature type="region of interest" description="Disordered" evidence="2">
    <location>
        <begin position="233"/>
        <end position="275"/>
    </location>
</feature>
<name>A0A5J4WYH4_9EUKA</name>
<feature type="coiled-coil region" evidence="1">
    <location>
        <begin position="511"/>
        <end position="585"/>
    </location>
</feature>
<evidence type="ECO:0000313" key="4">
    <source>
        <dbReference type="Proteomes" id="UP000324800"/>
    </source>
</evidence>
<feature type="compositionally biased region" description="Low complexity" evidence="2">
    <location>
        <begin position="9"/>
        <end position="21"/>
    </location>
</feature>
<gene>
    <name evidence="3" type="ORF">EZS28_004302</name>
</gene>
<protein>
    <submittedName>
        <fullName evidence="3">Uncharacterized protein</fullName>
    </submittedName>
</protein>
<feature type="region of interest" description="Disordered" evidence="2">
    <location>
        <begin position="1"/>
        <end position="37"/>
    </location>
</feature>
<feature type="coiled-coil region" evidence="1">
    <location>
        <begin position="186"/>
        <end position="213"/>
    </location>
</feature>